<proteinExistence type="predicted"/>
<protein>
    <submittedName>
        <fullName evidence="1">Uncharacterized protein</fullName>
    </submittedName>
</protein>
<reference evidence="1" key="1">
    <citation type="submission" date="2019-08" db="EMBL/GenBank/DDBJ databases">
        <title>The genome of the North American firefly Photinus pyralis.</title>
        <authorList>
            <consortium name="Photinus pyralis genome working group"/>
            <person name="Fallon T.R."/>
            <person name="Sander Lower S.E."/>
            <person name="Weng J.-K."/>
        </authorList>
    </citation>
    <scope>NUCLEOTIDE SEQUENCE</scope>
    <source>
        <strain evidence="1">TRF0915ILg1</strain>
        <tissue evidence="1">Whole body</tissue>
    </source>
</reference>
<name>A0A8K0CMK6_IGNLU</name>
<dbReference type="Proteomes" id="UP000801492">
    <property type="component" value="Unassembled WGS sequence"/>
</dbReference>
<comment type="caution">
    <text evidence="1">The sequence shown here is derived from an EMBL/GenBank/DDBJ whole genome shotgun (WGS) entry which is preliminary data.</text>
</comment>
<dbReference type="EMBL" id="VTPC01056925">
    <property type="protein sequence ID" value="KAF2890183.1"/>
    <property type="molecule type" value="Genomic_DNA"/>
</dbReference>
<sequence>SIDIILEENEQNNGNEGQNLDCINSITTDEVPFVSENTTLVGVWCEYDINSDGFVLPIPGKTKTFGVAEIVTEFENHETDLEGSPNMANKEMEVAEDSSFINV</sequence>
<dbReference type="AlphaFoldDB" id="A0A8K0CMK6"/>
<evidence type="ECO:0000313" key="2">
    <source>
        <dbReference type="Proteomes" id="UP000801492"/>
    </source>
</evidence>
<organism evidence="1 2">
    <name type="scientific">Ignelater luminosus</name>
    <name type="common">Cucubano</name>
    <name type="synonym">Pyrophorus luminosus</name>
    <dbReference type="NCBI Taxonomy" id="2038154"/>
    <lineage>
        <taxon>Eukaryota</taxon>
        <taxon>Metazoa</taxon>
        <taxon>Ecdysozoa</taxon>
        <taxon>Arthropoda</taxon>
        <taxon>Hexapoda</taxon>
        <taxon>Insecta</taxon>
        <taxon>Pterygota</taxon>
        <taxon>Neoptera</taxon>
        <taxon>Endopterygota</taxon>
        <taxon>Coleoptera</taxon>
        <taxon>Polyphaga</taxon>
        <taxon>Elateriformia</taxon>
        <taxon>Elateroidea</taxon>
        <taxon>Elateridae</taxon>
        <taxon>Agrypninae</taxon>
        <taxon>Pyrophorini</taxon>
        <taxon>Ignelater</taxon>
    </lineage>
</organism>
<feature type="non-terminal residue" evidence="1">
    <location>
        <position position="1"/>
    </location>
</feature>
<accession>A0A8K0CMK6</accession>
<evidence type="ECO:0000313" key="1">
    <source>
        <dbReference type="EMBL" id="KAF2890183.1"/>
    </source>
</evidence>
<keyword evidence="2" id="KW-1185">Reference proteome</keyword>
<gene>
    <name evidence="1" type="ORF">ILUMI_15990</name>
</gene>